<evidence type="ECO:0000313" key="2">
    <source>
        <dbReference type="EMBL" id="POA97643.1"/>
    </source>
</evidence>
<feature type="transmembrane region" description="Helical" evidence="1">
    <location>
        <begin position="30"/>
        <end position="48"/>
    </location>
</feature>
<dbReference type="RefSeq" id="WP_103321396.1">
    <property type="nucleotide sequence ID" value="NZ_PPTF01000073.1"/>
</dbReference>
<dbReference type="EMBL" id="PPTF01000073">
    <property type="protein sequence ID" value="POA97643.1"/>
    <property type="molecule type" value="Genomic_DNA"/>
</dbReference>
<feature type="transmembrane region" description="Helical" evidence="1">
    <location>
        <begin position="203"/>
        <end position="221"/>
    </location>
</feature>
<feature type="transmembrane region" description="Helical" evidence="1">
    <location>
        <begin position="144"/>
        <end position="163"/>
    </location>
</feature>
<keyword evidence="1" id="KW-0472">Membrane</keyword>
<evidence type="ECO:0000256" key="1">
    <source>
        <dbReference type="SAM" id="Phobius"/>
    </source>
</evidence>
<organism evidence="2 3">
    <name type="scientific">Chromobacterium sinusclupearum</name>
    <dbReference type="NCBI Taxonomy" id="2077146"/>
    <lineage>
        <taxon>Bacteria</taxon>
        <taxon>Pseudomonadati</taxon>
        <taxon>Pseudomonadota</taxon>
        <taxon>Betaproteobacteria</taxon>
        <taxon>Neisseriales</taxon>
        <taxon>Chromobacteriaceae</taxon>
        <taxon>Chromobacterium</taxon>
    </lineage>
</organism>
<feature type="transmembrane region" description="Helical" evidence="1">
    <location>
        <begin position="169"/>
        <end position="191"/>
    </location>
</feature>
<keyword evidence="1" id="KW-0812">Transmembrane</keyword>
<keyword evidence="3" id="KW-1185">Reference proteome</keyword>
<proteinExistence type="predicted"/>
<accession>A0A2K4MKQ2</accession>
<evidence type="ECO:0000313" key="3">
    <source>
        <dbReference type="Proteomes" id="UP000236416"/>
    </source>
</evidence>
<feature type="transmembrane region" description="Helical" evidence="1">
    <location>
        <begin position="227"/>
        <end position="247"/>
    </location>
</feature>
<dbReference type="Proteomes" id="UP000236416">
    <property type="component" value="Unassembled WGS sequence"/>
</dbReference>
<name>A0A2K4MKQ2_9NEIS</name>
<reference evidence="2 3" key="1">
    <citation type="submission" date="2018-01" db="EMBL/GenBank/DDBJ databases">
        <title>Genomic Sequence of Chromobacterium MWU13-2610 from wild cranberry bogs within the Cape Cod National Seashore.</title>
        <authorList>
            <person name="O'Hara-Hanley K."/>
            <person name="Soby S."/>
            <person name="Harrison A."/>
        </authorList>
    </citation>
    <scope>NUCLEOTIDE SEQUENCE [LARGE SCALE GENOMIC DNA]</scope>
    <source>
        <strain evidence="2 3">MWU13-2610</strain>
    </source>
</reference>
<dbReference type="AlphaFoldDB" id="A0A2K4MKQ2"/>
<keyword evidence="1" id="KW-1133">Transmembrane helix</keyword>
<gene>
    <name evidence="2" type="ORF">C2134_17660</name>
</gene>
<feature type="transmembrane region" description="Helical" evidence="1">
    <location>
        <begin position="60"/>
        <end position="79"/>
    </location>
</feature>
<sequence>MLLLLKLLLVPALIWLISLAAKKWGPGVAGALAGFPVITGSILFILSLEHDAAFVREASLAAALGTSANLVFGIAYSWAARNQSWPLSLLAGLAAYALAVALSHWAQPSGWQCAAFGLLFLPLADKCFPAPPNTPDRPPRNAGMAARMLAGAALVLAITSLSSRLGPSLSGLLAVFPVLGSVLAVFSHVSAGPAVTIRLLRGMIRGFYAFVAFCIILALALNALPTPLAFGSALALAVLVQIVLMWLGRHRH</sequence>
<feature type="transmembrane region" description="Helical" evidence="1">
    <location>
        <begin position="85"/>
        <end position="102"/>
    </location>
</feature>
<protein>
    <submittedName>
        <fullName evidence="2">Uncharacterized protein</fullName>
    </submittedName>
</protein>
<comment type="caution">
    <text evidence="2">The sequence shown here is derived from an EMBL/GenBank/DDBJ whole genome shotgun (WGS) entry which is preliminary data.</text>
</comment>